<protein>
    <submittedName>
        <fullName evidence="6">TetR family transcriptional regulator</fullName>
    </submittedName>
</protein>
<keyword evidence="1" id="KW-0805">Transcription regulation</keyword>
<keyword evidence="2 4" id="KW-0238">DNA-binding</keyword>
<dbReference type="SUPFAM" id="SSF46689">
    <property type="entry name" value="Homeodomain-like"/>
    <property type="match status" value="1"/>
</dbReference>
<sequence>MAIRLAPAERRARILDTAMAITDAEGHRGLTMAALARRCDMSTPGVLHYFPDMPTLLVALVQRRDERDDAGLDWEAMTPERVRLLLDATVANIVARPRAAALFAAVEAEALDPTHPGHDYFRERADRLASGLASMLSGPDAEGVARRLFAAMDGLQLHYLRDPEGFDLVAQWAATADALLGECR</sequence>
<dbReference type="InterPro" id="IPR009057">
    <property type="entry name" value="Homeodomain-like_sf"/>
</dbReference>
<accession>A0ABQ6IBX1</accession>
<evidence type="ECO:0000256" key="4">
    <source>
        <dbReference type="PROSITE-ProRule" id="PRU00335"/>
    </source>
</evidence>
<dbReference type="RefSeq" id="WP_284327913.1">
    <property type="nucleotide sequence ID" value="NZ_BSUN01000001.1"/>
</dbReference>
<reference evidence="7" key="1">
    <citation type="journal article" date="2019" name="Int. J. Syst. Evol. Microbiol.">
        <title>The Global Catalogue of Microorganisms (GCM) 10K type strain sequencing project: providing services to taxonomists for standard genome sequencing and annotation.</title>
        <authorList>
            <consortium name="The Broad Institute Genomics Platform"/>
            <consortium name="The Broad Institute Genome Sequencing Center for Infectious Disease"/>
            <person name="Wu L."/>
            <person name="Ma J."/>
        </authorList>
    </citation>
    <scope>NUCLEOTIDE SEQUENCE [LARGE SCALE GENOMIC DNA]</scope>
    <source>
        <strain evidence="7">NBRC 112299</strain>
    </source>
</reference>
<feature type="domain" description="HTH tetR-type" evidence="5">
    <location>
        <begin position="8"/>
        <end position="68"/>
    </location>
</feature>
<dbReference type="Pfam" id="PF00440">
    <property type="entry name" value="TetR_N"/>
    <property type="match status" value="1"/>
</dbReference>
<dbReference type="Gene3D" id="1.10.357.10">
    <property type="entry name" value="Tetracycline Repressor, domain 2"/>
    <property type="match status" value="1"/>
</dbReference>
<name>A0ABQ6IBX1_9MICO</name>
<feature type="DNA-binding region" description="H-T-H motif" evidence="4">
    <location>
        <begin position="31"/>
        <end position="50"/>
    </location>
</feature>
<dbReference type="PANTHER" id="PTHR47506">
    <property type="entry name" value="TRANSCRIPTIONAL REGULATORY PROTEIN"/>
    <property type="match status" value="1"/>
</dbReference>
<dbReference type="EMBL" id="BSUN01000001">
    <property type="protein sequence ID" value="GMA35322.1"/>
    <property type="molecule type" value="Genomic_DNA"/>
</dbReference>
<comment type="caution">
    <text evidence="6">The sequence shown here is derived from an EMBL/GenBank/DDBJ whole genome shotgun (WGS) entry which is preliminary data.</text>
</comment>
<dbReference type="InterPro" id="IPR036271">
    <property type="entry name" value="Tet_transcr_reg_TetR-rel_C_sf"/>
</dbReference>
<evidence type="ECO:0000256" key="3">
    <source>
        <dbReference type="ARBA" id="ARBA00023163"/>
    </source>
</evidence>
<evidence type="ECO:0000313" key="6">
    <source>
        <dbReference type="EMBL" id="GMA35322.1"/>
    </source>
</evidence>
<evidence type="ECO:0000256" key="2">
    <source>
        <dbReference type="ARBA" id="ARBA00023125"/>
    </source>
</evidence>
<dbReference type="PANTHER" id="PTHR47506:SF6">
    <property type="entry name" value="HTH-TYPE TRANSCRIPTIONAL REPRESSOR NEMR"/>
    <property type="match status" value="1"/>
</dbReference>
<gene>
    <name evidence="6" type="ORF">GCM10025876_15260</name>
</gene>
<evidence type="ECO:0000256" key="1">
    <source>
        <dbReference type="ARBA" id="ARBA00023015"/>
    </source>
</evidence>
<organism evidence="6 7">
    <name type="scientific">Demequina litorisediminis</name>
    <dbReference type="NCBI Taxonomy" id="1849022"/>
    <lineage>
        <taxon>Bacteria</taxon>
        <taxon>Bacillati</taxon>
        <taxon>Actinomycetota</taxon>
        <taxon>Actinomycetes</taxon>
        <taxon>Micrococcales</taxon>
        <taxon>Demequinaceae</taxon>
        <taxon>Demequina</taxon>
    </lineage>
</organism>
<proteinExistence type="predicted"/>
<dbReference type="Proteomes" id="UP001157125">
    <property type="component" value="Unassembled WGS sequence"/>
</dbReference>
<dbReference type="SUPFAM" id="SSF48498">
    <property type="entry name" value="Tetracyclin repressor-like, C-terminal domain"/>
    <property type="match status" value="1"/>
</dbReference>
<keyword evidence="7" id="KW-1185">Reference proteome</keyword>
<evidence type="ECO:0000313" key="7">
    <source>
        <dbReference type="Proteomes" id="UP001157125"/>
    </source>
</evidence>
<keyword evidence="3" id="KW-0804">Transcription</keyword>
<dbReference type="PROSITE" id="PS50977">
    <property type="entry name" value="HTH_TETR_2"/>
    <property type="match status" value="1"/>
</dbReference>
<evidence type="ECO:0000259" key="5">
    <source>
        <dbReference type="PROSITE" id="PS50977"/>
    </source>
</evidence>
<dbReference type="InterPro" id="IPR001647">
    <property type="entry name" value="HTH_TetR"/>
</dbReference>